<dbReference type="SMART" id="SM00065">
    <property type="entry name" value="GAF"/>
    <property type="match status" value="1"/>
</dbReference>
<reference evidence="3 4" key="1">
    <citation type="submission" date="2018-03" db="EMBL/GenBank/DDBJ databases">
        <title>Actinopolyspora mortivallis from Sahara, screening for active biomolecules.</title>
        <authorList>
            <person name="Selama O."/>
            <person name="Wellington E.M.H."/>
            <person name="Hacene H."/>
        </authorList>
    </citation>
    <scope>NUCLEOTIDE SEQUENCE [LARGE SCALE GENOMIC DNA]</scope>
    <source>
        <strain evidence="3 4">M5A</strain>
    </source>
</reference>
<proteinExistence type="inferred from homology"/>
<dbReference type="InterPro" id="IPR042070">
    <property type="entry name" value="PucR_C-HTH_sf"/>
</dbReference>
<dbReference type="PANTHER" id="PTHR33744">
    <property type="entry name" value="CARBOHYDRATE DIACID REGULATOR"/>
    <property type="match status" value="1"/>
</dbReference>
<dbReference type="InterPro" id="IPR025736">
    <property type="entry name" value="PucR_C-HTH_dom"/>
</dbReference>
<dbReference type="InParanoid" id="A0A2T0GUN8"/>
<protein>
    <submittedName>
        <fullName evidence="3">Diguanylate phosphodiesterase</fullName>
    </submittedName>
</protein>
<evidence type="ECO:0000256" key="1">
    <source>
        <dbReference type="ARBA" id="ARBA00006754"/>
    </source>
</evidence>
<dbReference type="Pfam" id="PF13556">
    <property type="entry name" value="HTH_30"/>
    <property type="match status" value="1"/>
</dbReference>
<dbReference type="InterPro" id="IPR051448">
    <property type="entry name" value="CdaR-like_regulators"/>
</dbReference>
<name>A0A2T0GUN8_ACTMO</name>
<dbReference type="EMBL" id="PVSR01000026">
    <property type="protein sequence ID" value="PRW62743.1"/>
    <property type="molecule type" value="Genomic_DNA"/>
</dbReference>
<dbReference type="Proteomes" id="UP000239352">
    <property type="component" value="Unassembled WGS sequence"/>
</dbReference>
<dbReference type="Gene3D" id="1.10.10.2840">
    <property type="entry name" value="PucR C-terminal helix-turn-helix domain"/>
    <property type="match status" value="1"/>
</dbReference>
<dbReference type="STRING" id="1050202.GCA_000384035_01710"/>
<dbReference type="Pfam" id="PF13185">
    <property type="entry name" value="GAF_2"/>
    <property type="match status" value="1"/>
</dbReference>
<keyword evidence="4" id="KW-1185">Reference proteome</keyword>
<evidence type="ECO:0000259" key="2">
    <source>
        <dbReference type="SMART" id="SM00065"/>
    </source>
</evidence>
<dbReference type="RefSeq" id="WP_106114417.1">
    <property type="nucleotide sequence ID" value="NZ_PVSR01000026.1"/>
</dbReference>
<accession>A0A2T0GUN8</accession>
<dbReference type="InterPro" id="IPR003018">
    <property type="entry name" value="GAF"/>
</dbReference>
<dbReference type="SUPFAM" id="SSF55781">
    <property type="entry name" value="GAF domain-like"/>
    <property type="match status" value="1"/>
</dbReference>
<evidence type="ECO:0000313" key="3">
    <source>
        <dbReference type="EMBL" id="PRW62743.1"/>
    </source>
</evidence>
<dbReference type="PANTHER" id="PTHR33744:SF1">
    <property type="entry name" value="DNA-BINDING TRANSCRIPTIONAL ACTIVATOR ADER"/>
    <property type="match status" value="1"/>
</dbReference>
<dbReference type="InterPro" id="IPR041522">
    <property type="entry name" value="CdaR_GGDEF"/>
</dbReference>
<dbReference type="Gene3D" id="3.30.450.40">
    <property type="match status" value="1"/>
</dbReference>
<evidence type="ECO:0000313" key="4">
    <source>
        <dbReference type="Proteomes" id="UP000239352"/>
    </source>
</evidence>
<comment type="caution">
    <text evidence="3">The sequence shown here is derived from an EMBL/GenBank/DDBJ whole genome shotgun (WGS) entry which is preliminary data.</text>
</comment>
<organism evidence="3 4">
    <name type="scientific">Actinopolyspora mortivallis</name>
    <dbReference type="NCBI Taxonomy" id="33906"/>
    <lineage>
        <taxon>Bacteria</taxon>
        <taxon>Bacillati</taxon>
        <taxon>Actinomycetota</taxon>
        <taxon>Actinomycetes</taxon>
        <taxon>Actinopolysporales</taxon>
        <taxon>Actinopolysporaceae</taxon>
        <taxon>Actinopolyspora</taxon>
    </lineage>
</organism>
<comment type="similarity">
    <text evidence="1">Belongs to the CdaR family.</text>
</comment>
<sequence>MIVMGDEPAESLVRVFESLVDGGGEKLARTIARARADQSEERNVRLVERAGELALRLRDILEQRRRRESELTALFDTAGDLARVRDQDAVLGAIVHRARTLLGTHVAYLSLNDDESGTTYMRVTDGCTSALFQQVRLGMGEGLGGLVAQTARPYASPSYFEDTRFTHTEEIDAAVRDERLLAILGVPLTVGGSVIGVLYAADRNRRSFSPGEIALLSSLADHAAIAIDNARLLQETRQALAELHTAHETISEHNAALHRAERAHDRLTDLVLRGGTLTDVAEAVSGVLGGGIVVHDAEGNRLACAGTSPVPWPRSAVRRSSGSGKAVPHGNHLVCAALAGPELLGSLTLVGDTELSEADRRLFERAGVVTALVLLLRRRSDEAREREREELLSELLSPSRPEHDGLVTRARRVGVDPAGSKVVLVASVEEVERERLLPAASRYAARRAGLAGTHLDHLVMLLPGTDAGGTAKDAARALSASTGRSVNIGACDPVVGLTEVAHGYEEACRCLRALSALGRTGAGAAPADLGFLGVLLGERGDLDGYVERTLGPLLEHDARRGTELLRTLRGYFSCDRNLTRTARSLHVHVNTVSQRLERISCLLGEQWRSPEQLLEIQVALRLHGLRH</sequence>
<dbReference type="InterPro" id="IPR029016">
    <property type="entry name" value="GAF-like_dom_sf"/>
</dbReference>
<dbReference type="AlphaFoldDB" id="A0A2T0GUN8"/>
<gene>
    <name evidence="3" type="ORF">CEP50_14095</name>
</gene>
<feature type="domain" description="GAF" evidence="2">
    <location>
        <begin position="86"/>
        <end position="237"/>
    </location>
</feature>
<dbReference type="Pfam" id="PF17853">
    <property type="entry name" value="GGDEF_2"/>
    <property type="match status" value="1"/>
</dbReference>